<proteinExistence type="predicted"/>
<reference evidence="1" key="1">
    <citation type="submission" date="2021-05" db="EMBL/GenBank/DDBJ databases">
        <authorList>
            <person name="Pan Q."/>
            <person name="Jouanno E."/>
            <person name="Zahm M."/>
            <person name="Klopp C."/>
            <person name="Cabau C."/>
            <person name="Louis A."/>
            <person name="Berthelot C."/>
            <person name="Parey E."/>
            <person name="Roest Crollius H."/>
            <person name="Montfort J."/>
            <person name="Robinson-Rechavi M."/>
            <person name="Bouchez O."/>
            <person name="Lampietro C."/>
            <person name="Lopez Roques C."/>
            <person name="Donnadieu C."/>
            <person name="Postlethwait J."/>
            <person name="Bobe J."/>
            <person name="Dillon D."/>
            <person name="Chandos A."/>
            <person name="von Hippel F."/>
            <person name="Guiguen Y."/>
        </authorList>
    </citation>
    <scope>NUCLEOTIDE SEQUENCE</scope>
    <source>
        <strain evidence="1">YG-Jan2019</strain>
    </source>
</reference>
<name>A0ACC2F2V1_DALPE</name>
<evidence type="ECO:0000313" key="1">
    <source>
        <dbReference type="EMBL" id="KAJ7985684.1"/>
    </source>
</evidence>
<keyword evidence="2" id="KW-1185">Reference proteome</keyword>
<dbReference type="Proteomes" id="UP001157502">
    <property type="component" value="Chromosome 35"/>
</dbReference>
<organism evidence="1 2">
    <name type="scientific">Dallia pectoralis</name>
    <name type="common">Alaska blackfish</name>
    <dbReference type="NCBI Taxonomy" id="75939"/>
    <lineage>
        <taxon>Eukaryota</taxon>
        <taxon>Metazoa</taxon>
        <taxon>Chordata</taxon>
        <taxon>Craniata</taxon>
        <taxon>Vertebrata</taxon>
        <taxon>Euteleostomi</taxon>
        <taxon>Actinopterygii</taxon>
        <taxon>Neopterygii</taxon>
        <taxon>Teleostei</taxon>
        <taxon>Protacanthopterygii</taxon>
        <taxon>Esociformes</taxon>
        <taxon>Umbridae</taxon>
        <taxon>Dallia</taxon>
    </lineage>
</organism>
<sequence>MWLNEPCEHPLSSRICPWDAVADKAGSVGIWRGEKFDLVYFVFQSLLHPAFLQERPIAESLLHPAILQENPIAEPHHPEEDMPLITNFTREQITARTYFENLNFSERISMDVPPRDLGKMAHRCPICNLKYANLVQHLKLGEQVCNRTELDLLCKMAHRHFTAPLDCPVHSCESIQLTRLDKHLSRVHNLQSEMVTLYMQTAKDRYIARELALLRASRPHPPMVSHIDESAAEPSGSSSFCSLTSRRLFRRNRPVPRTPSVGCENCQTLAAELKVVRGLLETEIDRNEELKQLHMTTSRDTAVRYRRQKPLSVSKAPQYVKLVEDFKEHTEGTNPSKKVKENARQRANHVIKFLEFMSKPAVPHLNLLFLKDYSRVRK</sequence>
<accession>A0ACC2F2V1</accession>
<dbReference type="EMBL" id="CM055762">
    <property type="protein sequence ID" value="KAJ7985684.1"/>
    <property type="molecule type" value="Genomic_DNA"/>
</dbReference>
<gene>
    <name evidence="1" type="ORF">DPEC_G00343010</name>
</gene>
<evidence type="ECO:0000313" key="2">
    <source>
        <dbReference type="Proteomes" id="UP001157502"/>
    </source>
</evidence>
<protein>
    <submittedName>
        <fullName evidence="1">Uncharacterized protein</fullName>
    </submittedName>
</protein>
<comment type="caution">
    <text evidence="1">The sequence shown here is derived from an EMBL/GenBank/DDBJ whole genome shotgun (WGS) entry which is preliminary data.</text>
</comment>